<evidence type="ECO:0000256" key="1">
    <source>
        <dbReference type="SAM" id="MobiDB-lite"/>
    </source>
</evidence>
<sequence length="109" mass="11611">MDGARRGKRGDLFAQKTKTLPGGRGGGPRGSRPSAPRCPSSASTSRAGSTSTTPPARRAWDWWPRSSTQRPSPGGTGIRSRGTQKRSWRTSGRRGLTSGTREGTMASRI</sequence>
<reference evidence="2 3" key="1">
    <citation type="submission" date="2024-10" db="EMBL/GenBank/DDBJ databases">
        <title>Updated reference genomes for cyclostephanoid diatoms.</title>
        <authorList>
            <person name="Roberts W.R."/>
            <person name="Alverson A.J."/>
        </authorList>
    </citation>
    <scope>NUCLEOTIDE SEQUENCE [LARGE SCALE GENOMIC DNA]</scope>
    <source>
        <strain evidence="2 3">AJA276-08</strain>
    </source>
</reference>
<dbReference type="Proteomes" id="UP001530315">
    <property type="component" value="Unassembled WGS sequence"/>
</dbReference>
<evidence type="ECO:0000313" key="2">
    <source>
        <dbReference type="EMBL" id="KAL3803052.1"/>
    </source>
</evidence>
<feature type="compositionally biased region" description="Basic residues" evidence="1">
    <location>
        <begin position="82"/>
        <end position="92"/>
    </location>
</feature>
<dbReference type="AlphaFoldDB" id="A0ABD3QRI8"/>
<feature type="region of interest" description="Disordered" evidence="1">
    <location>
        <begin position="1"/>
        <end position="109"/>
    </location>
</feature>
<dbReference type="EMBL" id="JALLAZ020000125">
    <property type="protein sequence ID" value="KAL3803052.1"/>
    <property type="molecule type" value="Genomic_DNA"/>
</dbReference>
<keyword evidence="3" id="KW-1185">Reference proteome</keyword>
<protein>
    <submittedName>
        <fullName evidence="2">Uncharacterized protein</fullName>
    </submittedName>
</protein>
<comment type="caution">
    <text evidence="2">The sequence shown here is derived from an EMBL/GenBank/DDBJ whole genome shotgun (WGS) entry which is preliminary data.</text>
</comment>
<name>A0ABD3QRI8_9STRA</name>
<proteinExistence type="predicted"/>
<evidence type="ECO:0000313" key="3">
    <source>
        <dbReference type="Proteomes" id="UP001530315"/>
    </source>
</evidence>
<accession>A0ABD3QRI8</accession>
<feature type="compositionally biased region" description="Low complexity" evidence="1">
    <location>
        <begin position="30"/>
        <end position="56"/>
    </location>
</feature>
<organism evidence="2 3">
    <name type="scientific">Stephanodiscus triporus</name>
    <dbReference type="NCBI Taxonomy" id="2934178"/>
    <lineage>
        <taxon>Eukaryota</taxon>
        <taxon>Sar</taxon>
        <taxon>Stramenopiles</taxon>
        <taxon>Ochrophyta</taxon>
        <taxon>Bacillariophyta</taxon>
        <taxon>Coscinodiscophyceae</taxon>
        <taxon>Thalassiosirophycidae</taxon>
        <taxon>Stephanodiscales</taxon>
        <taxon>Stephanodiscaceae</taxon>
        <taxon>Stephanodiscus</taxon>
    </lineage>
</organism>
<gene>
    <name evidence="2" type="ORF">ACHAW5_008811</name>
</gene>